<reference evidence="1" key="3">
    <citation type="submission" date="2023-05" db="EMBL/GenBank/DDBJ databases">
        <authorList>
            <person name="Smith C.H."/>
        </authorList>
    </citation>
    <scope>NUCLEOTIDE SEQUENCE</scope>
    <source>
        <strain evidence="1">CHS0354</strain>
        <tissue evidence="1">Mantle</tissue>
    </source>
</reference>
<sequence length="54" mass="6192">MDLQDLEEQWINTCKVRPGDEIRSVNSKYLISCVRTTSSTLPGLLVVHQVSFQR</sequence>
<comment type="caution">
    <text evidence="1">The sequence shown here is derived from an EMBL/GenBank/DDBJ whole genome shotgun (WGS) entry which is preliminary data.</text>
</comment>
<reference evidence="1" key="2">
    <citation type="journal article" date="2021" name="Genome Biol. Evol.">
        <title>Developing a high-quality reference genome for a parasitic bivalve with doubly uniparental inheritance (Bivalvia: Unionida).</title>
        <authorList>
            <person name="Smith C.H."/>
        </authorList>
    </citation>
    <scope>NUCLEOTIDE SEQUENCE</scope>
    <source>
        <strain evidence="1">CHS0354</strain>
        <tissue evidence="1">Mantle</tissue>
    </source>
</reference>
<dbReference type="AlphaFoldDB" id="A0AAE0SFM6"/>
<proteinExistence type="predicted"/>
<dbReference type="Proteomes" id="UP001195483">
    <property type="component" value="Unassembled WGS sequence"/>
</dbReference>
<name>A0AAE0SFM6_9BIVA</name>
<reference evidence="1" key="1">
    <citation type="journal article" date="2021" name="Genome Biol. Evol.">
        <title>A High-Quality Reference Genome for a Parasitic Bivalve with Doubly Uniparental Inheritance (Bivalvia: Unionida).</title>
        <authorList>
            <person name="Smith C.H."/>
        </authorList>
    </citation>
    <scope>NUCLEOTIDE SEQUENCE</scope>
    <source>
        <strain evidence="1">CHS0354</strain>
    </source>
</reference>
<protein>
    <submittedName>
        <fullName evidence="1">Uncharacterized protein</fullName>
    </submittedName>
</protein>
<keyword evidence="2" id="KW-1185">Reference proteome</keyword>
<organism evidence="1 2">
    <name type="scientific">Potamilus streckersoni</name>
    <dbReference type="NCBI Taxonomy" id="2493646"/>
    <lineage>
        <taxon>Eukaryota</taxon>
        <taxon>Metazoa</taxon>
        <taxon>Spiralia</taxon>
        <taxon>Lophotrochozoa</taxon>
        <taxon>Mollusca</taxon>
        <taxon>Bivalvia</taxon>
        <taxon>Autobranchia</taxon>
        <taxon>Heteroconchia</taxon>
        <taxon>Palaeoheterodonta</taxon>
        <taxon>Unionida</taxon>
        <taxon>Unionoidea</taxon>
        <taxon>Unionidae</taxon>
        <taxon>Ambleminae</taxon>
        <taxon>Lampsilini</taxon>
        <taxon>Potamilus</taxon>
    </lineage>
</organism>
<evidence type="ECO:0000313" key="1">
    <source>
        <dbReference type="EMBL" id="KAK3590808.1"/>
    </source>
</evidence>
<accession>A0AAE0SFM6</accession>
<evidence type="ECO:0000313" key="2">
    <source>
        <dbReference type="Proteomes" id="UP001195483"/>
    </source>
</evidence>
<gene>
    <name evidence="1" type="ORF">CHS0354_038692</name>
</gene>
<dbReference type="EMBL" id="JAEAOA010002248">
    <property type="protein sequence ID" value="KAK3590808.1"/>
    <property type="molecule type" value="Genomic_DNA"/>
</dbReference>